<evidence type="ECO:0000256" key="9">
    <source>
        <dbReference type="ARBA" id="ARBA00066472"/>
    </source>
</evidence>
<dbReference type="HAMAP" id="MF_01375">
    <property type="entry name" value="PhnX"/>
    <property type="match status" value="1"/>
</dbReference>
<evidence type="ECO:0000313" key="10">
    <source>
        <dbReference type="EMBL" id="HCO21892.1"/>
    </source>
</evidence>
<comment type="catalytic activity">
    <reaction evidence="7">
        <text>phosphonoacetaldehyde + H2O = acetaldehyde + phosphate + H(+)</text>
        <dbReference type="Rhea" id="RHEA:18905"/>
        <dbReference type="ChEBI" id="CHEBI:15343"/>
        <dbReference type="ChEBI" id="CHEBI:15377"/>
        <dbReference type="ChEBI" id="CHEBI:15378"/>
        <dbReference type="ChEBI" id="CHEBI:43474"/>
        <dbReference type="ChEBI" id="CHEBI:58383"/>
        <dbReference type="EC" id="3.11.1.1"/>
    </reaction>
</comment>
<evidence type="ECO:0000256" key="6">
    <source>
        <dbReference type="ARBA" id="ARBA00023270"/>
    </source>
</evidence>
<dbReference type="NCBIfam" id="TIGR01422">
    <property type="entry name" value="phosphonatase"/>
    <property type="match status" value="1"/>
</dbReference>
<evidence type="ECO:0000256" key="7">
    <source>
        <dbReference type="ARBA" id="ARBA00052005"/>
    </source>
</evidence>
<dbReference type="EMBL" id="DQAY01000015">
    <property type="protein sequence ID" value="HCO21892.1"/>
    <property type="molecule type" value="Genomic_DNA"/>
</dbReference>
<dbReference type="CDD" id="cd02586">
    <property type="entry name" value="HAD_PHN"/>
    <property type="match status" value="1"/>
</dbReference>
<comment type="cofactor">
    <cofactor evidence="1">
        <name>Mg(2+)</name>
        <dbReference type="ChEBI" id="CHEBI:18420"/>
    </cofactor>
</comment>
<evidence type="ECO:0000256" key="1">
    <source>
        <dbReference type="ARBA" id="ARBA00001946"/>
    </source>
</evidence>
<dbReference type="SFLD" id="SFLDG01135">
    <property type="entry name" value="C1.5.6:_HAD__Beta-PGM__Phospha"/>
    <property type="match status" value="1"/>
</dbReference>
<dbReference type="GO" id="GO:0050194">
    <property type="term" value="F:phosphonoacetaldehyde hydrolase activity"/>
    <property type="evidence" value="ECO:0007669"/>
    <property type="project" value="UniProtKB-EC"/>
</dbReference>
<accession>A0A3D3R1D5</accession>
<evidence type="ECO:0000256" key="5">
    <source>
        <dbReference type="ARBA" id="ARBA00022842"/>
    </source>
</evidence>
<dbReference type="PANTHER" id="PTHR43434:SF19">
    <property type="entry name" value="PHOSPHONOACETALDEHYDE HYDROLASE"/>
    <property type="match status" value="1"/>
</dbReference>
<dbReference type="SFLD" id="SFLDG01129">
    <property type="entry name" value="C1.5:_HAD__Beta-PGM__Phosphata"/>
    <property type="match status" value="1"/>
</dbReference>
<dbReference type="GO" id="GO:0046872">
    <property type="term" value="F:metal ion binding"/>
    <property type="evidence" value="ECO:0007669"/>
    <property type="project" value="UniProtKB-KW"/>
</dbReference>
<evidence type="ECO:0000256" key="3">
    <source>
        <dbReference type="ARBA" id="ARBA00022723"/>
    </source>
</evidence>
<organism evidence="10 11">
    <name type="scientific">Gimesia maris</name>
    <dbReference type="NCBI Taxonomy" id="122"/>
    <lineage>
        <taxon>Bacteria</taxon>
        <taxon>Pseudomonadati</taxon>
        <taxon>Planctomycetota</taxon>
        <taxon>Planctomycetia</taxon>
        <taxon>Planctomycetales</taxon>
        <taxon>Planctomycetaceae</taxon>
        <taxon>Gimesia</taxon>
    </lineage>
</organism>
<dbReference type="Gene3D" id="1.10.150.240">
    <property type="entry name" value="Putative phosphatase, domain 2"/>
    <property type="match status" value="1"/>
</dbReference>
<evidence type="ECO:0000256" key="8">
    <source>
        <dbReference type="ARBA" id="ARBA00056573"/>
    </source>
</evidence>
<comment type="subunit">
    <text evidence="2">Homodimer.</text>
</comment>
<evidence type="ECO:0000313" key="11">
    <source>
        <dbReference type="Proteomes" id="UP000263642"/>
    </source>
</evidence>
<comment type="caution">
    <text evidence="10">The sequence shown here is derived from an EMBL/GenBank/DDBJ whole genome shotgun (WGS) entry which is preliminary data.</text>
</comment>
<evidence type="ECO:0000256" key="2">
    <source>
        <dbReference type="ARBA" id="ARBA00011738"/>
    </source>
</evidence>
<dbReference type="FunFam" id="1.10.150.240:FF:000006">
    <property type="entry name" value="Phosphonoacetaldehyde hydrolase"/>
    <property type="match status" value="1"/>
</dbReference>
<evidence type="ECO:0000256" key="4">
    <source>
        <dbReference type="ARBA" id="ARBA00022801"/>
    </source>
</evidence>
<dbReference type="SUPFAM" id="SSF56784">
    <property type="entry name" value="HAD-like"/>
    <property type="match status" value="1"/>
</dbReference>
<dbReference type="EC" id="3.11.1.1" evidence="9"/>
<dbReference type="GO" id="GO:0008967">
    <property type="term" value="F:phosphoglycolate phosphatase activity"/>
    <property type="evidence" value="ECO:0007669"/>
    <property type="project" value="TreeGrafter"/>
</dbReference>
<dbReference type="SFLD" id="SFLDS00003">
    <property type="entry name" value="Haloacid_Dehalogenase"/>
    <property type="match status" value="1"/>
</dbReference>
<proteinExistence type="inferred from homology"/>
<dbReference type="Pfam" id="PF00702">
    <property type="entry name" value="Hydrolase"/>
    <property type="match status" value="1"/>
</dbReference>
<protein>
    <recommendedName>
        <fullName evidence="9">phosphonoacetaldehyde hydrolase</fullName>
        <ecNumber evidence="9">3.11.1.1</ecNumber>
    </recommendedName>
</protein>
<dbReference type="AlphaFoldDB" id="A0A3D3R1D5"/>
<dbReference type="Gene3D" id="3.40.50.1000">
    <property type="entry name" value="HAD superfamily/HAD-like"/>
    <property type="match status" value="1"/>
</dbReference>
<reference evidence="10 11" key="1">
    <citation type="journal article" date="2018" name="Nat. Biotechnol.">
        <title>A standardized bacterial taxonomy based on genome phylogeny substantially revises the tree of life.</title>
        <authorList>
            <person name="Parks D.H."/>
            <person name="Chuvochina M."/>
            <person name="Waite D.W."/>
            <person name="Rinke C."/>
            <person name="Skarshewski A."/>
            <person name="Chaumeil P.A."/>
            <person name="Hugenholtz P."/>
        </authorList>
    </citation>
    <scope>NUCLEOTIDE SEQUENCE [LARGE SCALE GENOMIC DNA]</scope>
    <source>
        <strain evidence="10">UBA9375</strain>
    </source>
</reference>
<dbReference type="PANTHER" id="PTHR43434">
    <property type="entry name" value="PHOSPHOGLYCOLATE PHOSPHATASE"/>
    <property type="match status" value="1"/>
</dbReference>
<dbReference type="InterPro" id="IPR036412">
    <property type="entry name" value="HAD-like_sf"/>
</dbReference>
<dbReference type="InterPro" id="IPR023198">
    <property type="entry name" value="PGP-like_dom2"/>
</dbReference>
<keyword evidence="4 10" id="KW-0378">Hydrolase</keyword>
<keyword evidence="6" id="KW-0704">Schiff base</keyword>
<dbReference type="InterPro" id="IPR006323">
    <property type="entry name" value="Phosphonoacetald_hydro"/>
</dbReference>
<dbReference type="Proteomes" id="UP000263642">
    <property type="component" value="Unassembled WGS sequence"/>
</dbReference>
<dbReference type="GO" id="GO:0019700">
    <property type="term" value="P:organic phosphonate catabolic process"/>
    <property type="evidence" value="ECO:0007669"/>
    <property type="project" value="InterPro"/>
</dbReference>
<dbReference type="InterPro" id="IPR050155">
    <property type="entry name" value="HAD-like_hydrolase_sf"/>
</dbReference>
<keyword evidence="5" id="KW-0460">Magnesium</keyword>
<dbReference type="GO" id="GO:0006281">
    <property type="term" value="P:DNA repair"/>
    <property type="evidence" value="ECO:0007669"/>
    <property type="project" value="TreeGrafter"/>
</dbReference>
<comment type="function">
    <text evidence="8">Involved in phosphonate degradation.</text>
</comment>
<dbReference type="InterPro" id="IPR023214">
    <property type="entry name" value="HAD_sf"/>
</dbReference>
<gene>
    <name evidence="10" type="ORF">DIT97_02020</name>
</gene>
<sequence length="268" mass="29315">MKEIMKPETIKLVIFDWAGTTIDHGCFAPISAFIKAFKACGVDLTPQQARGPMGLHKQDHIRSLFQLDEIAAQWKSLHQRDWTEADVKHIYETFMPLQIEEAKLFTDLVPDLCETISILRDQGIKIGSTTGYPRIVADPVLEAARAQGYAPDFSMCADEVPAGRPAPWMIYRNMEALGVFPPSAVVKVGDTVPDVEAGLNAGTWTVGLTQTGSEVGLTVAEFAALSDEQKADRLAIAETKLKNAGAHFVIPTLQGLPDIIEQLNAKEN</sequence>
<dbReference type="GO" id="GO:0005829">
    <property type="term" value="C:cytosol"/>
    <property type="evidence" value="ECO:0007669"/>
    <property type="project" value="TreeGrafter"/>
</dbReference>
<keyword evidence="3" id="KW-0479">Metal-binding</keyword>
<name>A0A3D3R1D5_9PLAN</name>